<evidence type="ECO:0000313" key="10">
    <source>
        <dbReference type="EMBL" id="SFO26028.1"/>
    </source>
</evidence>
<evidence type="ECO:0000256" key="3">
    <source>
        <dbReference type="ARBA" id="ARBA00022801"/>
    </source>
</evidence>
<evidence type="ECO:0000259" key="6">
    <source>
        <dbReference type="Pfam" id="PF08531"/>
    </source>
</evidence>
<dbReference type="Gene3D" id="1.50.10.10">
    <property type="match status" value="1"/>
</dbReference>
<dbReference type="InterPro" id="IPR008928">
    <property type="entry name" value="6-hairpin_glycosidase_sf"/>
</dbReference>
<dbReference type="Gene3D" id="2.60.120.260">
    <property type="entry name" value="Galactose-binding domain-like"/>
    <property type="match status" value="2"/>
</dbReference>
<sequence>MSVGSTVPESLPPLASPVSRQWRAQWIGKRTDPAHRMVQSLTSDQVAWVEPGHWLGQTFTAPGRFTAVGLDLVGEPEAAVRGRLELCGTDGTVLADQVVERGIVRWDRFAHFVELPEALDAGEYLLRVQAVVGRLGWATLSEPAPAGVDDGVSPLPLVGRAVRDGVREPGVRAIGVETVPAPNPVFRTSFEVPGEVREAELSAVGLGYGEFRLNGRPVTGDVLEPAQTTYDRTVLYRTYDVTALLRPGRNTLTAEAGRGFYAARGANTWGWNFARWHREPVVLAQLEYVDAAGERHVVASGADWEAAEGAVTSDLLYAGETTDPARARGAEWEPVLVVAPPGGELKPATAPPVRRTELLAPVSSTPLADGAVVHDFGEVLAGRIRLTAVGEAGAEIVVRYAEQLDEDGAVRCRNPLAAGGTQVDRFVLADSGTEATWEPKFSYKGFRYAQVLGRATVTETRAVRLETPVARVGEFECADEVLTWISDATARTFRNNLHGVPTDTPVYEKNGWTADAHLATEAVLHHVDLRESFGKWLDDHVDARDESGVVPQIVPTPGWGRAADPAWSASMVLIPWYLYQEYGDPAVLERYAEPIRTYTDRLLDLAPDGVWRHHSWGDWLSPGHHFAPEGPMPTATMVLRHVVSRCADILDVLGETDAAERYRAAADVVATAYHQRFFDSGSGTYRVPDVGYRQAVNVLPLAFDAVPAEHVAAVAEGLFADIEHRTRGHLDCGAVAAKHLLPVLAAHGRPDLAITVATRRDRPGWGVWREAGAATLMESWDETARSHNHYFLGAAAAWIQRAVGGLRPTSPGWATFDVAPILDDRVEWARTAHTTSRGRAAVEWRRSDGMWELDVEVPETARAAVRLPGHPETSLPGGRHALRLPVVTTRPGVDHQPQGTPRTQARQTRPPL</sequence>
<keyword evidence="12" id="KW-1185">Reference proteome</keyword>
<evidence type="ECO:0000313" key="11">
    <source>
        <dbReference type="Proteomes" id="UP000199398"/>
    </source>
</evidence>
<dbReference type="InterPro" id="IPR016007">
    <property type="entry name" value="Alpha_rhamnosid"/>
</dbReference>
<evidence type="ECO:0000313" key="9">
    <source>
        <dbReference type="EMBL" id="RKT82271.1"/>
    </source>
</evidence>
<accession>A0A1I5FQF9</accession>
<feature type="region of interest" description="Disordered" evidence="4">
    <location>
        <begin position="889"/>
        <end position="912"/>
    </location>
</feature>
<dbReference type="EMBL" id="FOUP01000011">
    <property type="protein sequence ID" value="SFO26028.1"/>
    <property type="molecule type" value="Genomic_DNA"/>
</dbReference>
<dbReference type="Gene3D" id="2.60.420.10">
    <property type="entry name" value="Maltose phosphorylase, domain 3"/>
    <property type="match status" value="1"/>
</dbReference>
<dbReference type="Proteomes" id="UP000199398">
    <property type="component" value="Unassembled WGS sequence"/>
</dbReference>
<feature type="domain" description="Bacterial alpha-L-rhamnosidase N-terminal" evidence="6">
    <location>
        <begin position="195"/>
        <end position="357"/>
    </location>
</feature>
<evidence type="ECO:0000259" key="5">
    <source>
        <dbReference type="Pfam" id="PF05592"/>
    </source>
</evidence>
<feature type="domain" description="Alpha-L-rhamnosidase C-terminal" evidence="8">
    <location>
        <begin position="805"/>
        <end position="875"/>
    </location>
</feature>
<evidence type="ECO:0000256" key="2">
    <source>
        <dbReference type="ARBA" id="ARBA00012652"/>
    </source>
</evidence>
<dbReference type="Pfam" id="PF17389">
    <property type="entry name" value="Bac_rhamnosid6H"/>
    <property type="match status" value="1"/>
</dbReference>
<dbReference type="GO" id="GO:0030596">
    <property type="term" value="F:alpha-L-rhamnosidase activity"/>
    <property type="evidence" value="ECO:0007669"/>
    <property type="project" value="UniProtKB-EC"/>
</dbReference>
<reference evidence="9 12" key="2">
    <citation type="submission" date="2018-10" db="EMBL/GenBank/DDBJ databases">
        <title>Sequencing the genomes of 1000 actinobacteria strains.</title>
        <authorList>
            <person name="Klenk H.-P."/>
        </authorList>
    </citation>
    <scope>NUCLEOTIDE SEQUENCE [LARGE SCALE GENOMIC DNA]</scope>
    <source>
        <strain evidence="9 12">DSM 45119</strain>
    </source>
</reference>
<dbReference type="Pfam" id="PF17390">
    <property type="entry name" value="Bac_rhamnosid_C"/>
    <property type="match status" value="1"/>
</dbReference>
<dbReference type="InterPro" id="IPR012341">
    <property type="entry name" value="6hp_glycosidase-like_sf"/>
</dbReference>
<evidence type="ECO:0000313" key="12">
    <source>
        <dbReference type="Proteomes" id="UP000270697"/>
    </source>
</evidence>
<dbReference type="InterPro" id="IPR035398">
    <property type="entry name" value="Bac_rhamnosid_C"/>
</dbReference>
<dbReference type="PANTHER" id="PTHR33307">
    <property type="entry name" value="ALPHA-RHAMNOSIDASE (EUROFUNG)"/>
    <property type="match status" value="1"/>
</dbReference>
<dbReference type="SUPFAM" id="SSF48208">
    <property type="entry name" value="Six-hairpin glycosidases"/>
    <property type="match status" value="1"/>
</dbReference>
<feature type="compositionally biased region" description="Polar residues" evidence="4">
    <location>
        <begin position="897"/>
        <end position="912"/>
    </location>
</feature>
<dbReference type="Proteomes" id="UP000270697">
    <property type="component" value="Unassembled WGS sequence"/>
</dbReference>
<feature type="domain" description="Alpha-L-rhamnosidase concanavalin-like" evidence="5">
    <location>
        <begin position="368"/>
        <end position="457"/>
    </location>
</feature>
<evidence type="ECO:0000256" key="1">
    <source>
        <dbReference type="ARBA" id="ARBA00001445"/>
    </source>
</evidence>
<dbReference type="Pfam" id="PF08531">
    <property type="entry name" value="Bac_rhamnosid_N"/>
    <property type="match status" value="1"/>
</dbReference>
<dbReference type="EMBL" id="RBXX01000002">
    <property type="protein sequence ID" value="RKT82271.1"/>
    <property type="molecule type" value="Genomic_DNA"/>
</dbReference>
<evidence type="ECO:0000259" key="7">
    <source>
        <dbReference type="Pfam" id="PF17389"/>
    </source>
</evidence>
<feature type="domain" description="Alpha-L-rhamnosidase six-hairpin glycosidase" evidence="7">
    <location>
        <begin position="471"/>
        <end position="803"/>
    </location>
</feature>
<dbReference type="PANTHER" id="PTHR33307:SF6">
    <property type="entry name" value="ALPHA-RHAMNOSIDASE (EUROFUNG)-RELATED"/>
    <property type="match status" value="1"/>
</dbReference>
<protein>
    <recommendedName>
        <fullName evidence="2">alpha-L-rhamnosidase</fullName>
        <ecNumber evidence="2">3.2.1.40</ecNumber>
    </recommendedName>
</protein>
<dbReference type="RefSeq" id="WP_093156279.1">
    <property type="nucleotide sequence ID" value="NZ_FOUP01000011.1"/>
</dbReference>
<dbReference type="AlphaFoldDB" id="A0A1I5FQF9"/>
<dbReference type="EC" id="3.2.1.40" evidence="2"/>
<dbReference type="GO" id="GO:0005975">
    <property type="term" value="P:carbohydrate metabolic process"/>
    <property type="evidence" value="ECO:0007669"/>
    <property type="project" value="InterPro"/>
</dbReference>
<comment type="catalytic activity">
    <reaction evidence="1">
        <text>Hydrolysis of terminal non-reducing alpha-L-rhamnose residues in alpha-L-rhamnosides.</text>
        <dbReference type="EC" id="3.2.1.40"/>
    </reaction>
</comment>
<dbReference type="OrthoDB" id="9761045at2"/>
<evidence type="ECO:0000259" key="8">
    <source>
        <dbReference type="Pfam" id="PF17390"/>
    </source>
</evidence>
<dbReference type="Pfam" id="PF05592">
    <property type="entry name" value="Bac_rhamnosid"/>
    <property type="match status" value="1"/>
</dbReference>
<evidence type="ECO:0000256" key="4">
    <source>
        <dbReference type="SAM" id="MobiDB-lite"/>
    </source>
</evidence>
<reference evidence="10 11" key="1">
    <citation type="submission" date="2016-10" db="EMBL/GenBank/DDBJ databases">
        <authorList>
            <person name="de Groot N.N."/>
        </authorList>
    </citation>
    <scope>NUCLEOTIDE SEQUENCE [LARGE SCALE GENOMIC DNA]</scope>
    <source>
        <strain evidence="10 11">CPCC 201259</strain>
    </source>
</reference>
<proteinExistence type="predicted"/>
<gene>
    <name evidence="9" type="ORF">ATL45_0516</name>
    <name evidence="10" type="ORF">SAMN05421805_111189</name>
</gene>
<dbReference type="STRING" id="455193.SAMN05421805_111189"/>
<organism evidence="10 11">
    <name type="scientific">Saccharopolyspora antimicrobica</name>
    <dbReference type="NCBI Taxonomy" id="455193"/>
    <lineage>
        <taxon>Bacteria</taxon>
        <taxon>Bacillati</taxon>
        <taxon>Actinomycetota</taxon>
        <taxon>Actinomycetes</taxon>
        <taxon>Pseudonocardiales</taxon>
        <taxon>Pseudonocardiaceae</taxon>
        <taxon>Saccharopolyspora</taxon>
    </lineage>
</organism>
<dbReference type="InterPro" id="IPR035396">
    <property type="entry name" value="Bac_rhamnosid6H"/>
</dbReference>
<dbReference type="InterPro" id="IPR013737">
    <property type="entry name" value="Bac_rhamnosid_N"/>
</dbReference>
<keyword evidence="3" id="KW-0378">Hydrolase</keyword>
<name>A0A1I5FQF9_9PSEU</name>
<dbReference type="InterPro" id="IPR008902">
    <property type="entry name" value="Rhamnosid_concanavalin"/>
</dbReference>